<accession>A0ABT5L5T9</accession>
<reference evidence="1 2" key="1">
    <citation type="submission" date="2022-10" db="EMBL/GenBank/DDBJ databases">
        <title>Alteromonas sp. chi3 Genome sequencing.</title>
        <authorList>
            <person name="Park S."/>
        </authorList>
    </citation>
    <scope>NUCLEOTIDE SEQUENCE [LARGE SCALE GENOMIC DNA]</scope>
    <source>
        <strain evidence="2">chi3</strain>
    </source>
</reference>
<proteinExistence type="predicted"/>
<evidence type="ECO:0008006" key="3">
    <source>
        <dbReference type="Google" id="ProtNLM"/>
    </source>
</evidence>
<gene>
    <name evidence="1" type="ORF">OIK42_16840</name>
</gene>
<dbReference type="RefSeq" id="WP_273642247.1">
    <property type="nucleotide sequence ID" value="NZ_JAQQXP010000003.1"/>
</dbReference>
<dbReference type="EMBL" id="JAQQXP010000003">
    <property type="protein sequence ID" value="MDC8832425.1"/>
    <property type="molecule type" value="Genomic_DNA"/>
</dbReference>
<comment type="caution">
    <text evidence="1">The sequence shown here is derived from an EMBL/GenBank/DDBJ whole genome shotgun (WGS) entry which is preliminary data.</text>
</comment>
<protein>
    <recommendedName>
        <fullName evidence="3">Regulatory protein RecX</fullName>
    </recommendedName>
</protein>
<evidence type="ECO:0000313" key="2">
    <source>
        <dbReference type="Proteomes" id="UP001218788"/>
    </source>
</evidence>
<organism evidence="1 2">
    <name type="scientific">Alteromonas gilva</name>
    <dbReference type="NCBI Taxonomy" id="2987522"/>
    <lineage>
        <taxon>Bacteria</taxon>
        <taxon>Pseudomonadati</taxon>
        <taxon>Pseudomonadota</taxon>
        <taxon>Gammaproteobacteria</taxon>
        <taxon>Alteromonadales</taxon>
        <taxon>Alteromonadaceae</taxon>
        <taxon>Alteromonas/Salinimonas group</taxon>
        <taxon>Alteromonas</taxon>
    </lineage>
</organism>
<name>A0ABT5L5T9_9ALTE</name>
<sequence length="155" mass="17583">MGTTQRHLVNLDMLLADVEMLDTSQYSNHAHQKLLLEIQSVLEQLEIAVQHETVSSFQKAVAATGLAKALEDKRMPGIYKRLIGYVLQYWQADKKAAEILASEFDGNADKRLELLQVKGIKAKSQFKTVARAMGRTDYEHFIKALGLVHDDWLWS</sequence>
<evidence type="ECO:0000313" key="1">
    <source>
        <dbReference type="EMBL" id="MDC8832425.1"/>
    </source>
</evidence>
<keyword evidence="2" id="KW-1185">Reference proteome</keyword>
<dbReference type="Proteomes" id="UP001218788">
    <property type="component" value="Unassembled WGS sequence"/>
</dbReference>